<dbReference type="AlphaFoldDB" id="A0A8J4V532"/>
<feature type="domain" description="F-box" evidence="2">
    <location>
        <begin position="6"/>
        <end position="44"/>
    </location>
</feature>
<feature type="compositionally biased region" description="Acidic residues" evidence="1">
    <location>
        <begin position="311"/>
        <end position="334"/>
    </location>
</feature>
<dbReference type="InterPro" id="IPR001810">
    <property type="entry name" value="F-box_dom"/>
</dbReference>
<dbReference type="SUPFAM" id="SSF81383">
    <property type="entry name" value="F-box domain"/>
    <property type="match status" value="1"/>
</dbReference>
<proteinExistence type="predicted"/>
<organism evidence="3 4">
    <name type="scientific">Polysphondylium violaceum</name>
    <dbReference type="NCBI Taxonomy" id="133409"/>
    <lineage>
        <taxon>Eukaryota</taxon>
        <taxon>Amoebozoa</taxon>
        <taxon>Evosea</taxon>
        <taxon>Eumycetozoa</taxon>
        <taxon>Dictyostelia</taxon>
        <taxon>Dictyosteliales</taxon>
        <taxon>Dictyosteliaceae</taxon>
        <taxon>Polysphondylium</taxon>
    </lineage>
</organism>
<dbReference type="CDD" id="cd09917">
    <property type="entry name" value="F-box_SF"/>
    <property type="match status" value="1"/>
</dbReference>
<dbReference type="EMBL" id="AJWJ01000159">
    <property type="protein sequence ID" value="KAF2074207.1"/>
    <property type="molecule type" value="Genomic_DNA"/>
</dbReference>
<sequence length="353" mass="41037">MDDSLILHYIFKNLPNDVFCLSLVSKHWNQQFENNDKLWKDLTFSLHPSLSDLPHNYDLTNVYGKKIRSNRLCLDGKNQYLLGKKATTIWKELFQQLFIKDNLLKNHLYELNKATRKMGNYNQVIACFRKYRMLNAYQSLNRNEYLNKFKGNSQLLMILDSVLYKTISSTIKHSYDGCDDGMGRNDLISLQGILFSTSGKPIDFNFKHQCQIQGGHSDGYSMNSKFKLGRATFESQNSSYYPGEIDTDVLDFVKSCRDELTHNNNKHLKLSHVIDLIVSIFPKEFLENTALNHPFCSLKNCKGVYQLGGEFDDEQDEEYGDDEQDEEYGDEDEGEERKSKLTDKRSLKKTKKN</sequence>
<reference evidence="3" key="1">
    <citation type="submission" date="2020-01" db="EMBL/GenBank/DDBJ databases">
        <title>Development of genomics and gene disruption for Polysphondylium violaceum indicates a role for the polyketide synthase stlB in stalk morphogenesis.</title>
        <authorList>
            <person name="Narita B."/>
            <person name="Kawabe Y."/>
            <person name="Kin K."/>
            <person name="Saito T."/>
            <person name="Gibbs R."/>
            <person name="Kuspa A."/>
            <person name="Muzny D."/>
            <person name="Queller D."/>
            <person name="Richards S."/>
            <person name="Strassman J."/>
            <person name="Sucgang R."/>
            <person name="Worley K."/>
            <person name="Schaap P."/>
        </authorList>
    </citation>
    <scope>NUCLEOTIDE SEQUENCE</scope>
    <source>
        <strain evidence="3">QSvi11</strain>
    </source>
</reference>
<dbReference type="InterPro" id="IPR036047">
    <property type="entry name" value="F-box-like_dom_sf"/>
</dbReference>
<evidence type="ECO:0000256" key="1">
    <source>
        <dbReference type="SAM" id="MobiDB-lite"/>
    </source>
</evidence>
<evidence type="ECO:0000313" key="3">
    <source>
        <dbReference type="EMBL" id="KAF2074207.1"/>
    </source>
</evidence>
<keyword evidence="4" id="KW-1185">Reference proteome</keyword>
<protein>
    <recommendedName>
        <fullName evidence="2">F-box domain-containing protein</fullName>
    </recommendedName>
</protein>
<evidence type="ECO:0000259" key="2">
    <source>
        <dbReference type="Pfam" id="PF12937"/>
    </source>
</evidence>
<name>A0A8J4V532_9MYCE</name>
<feature type="region of interest" description="Disordered" evidence="1">
    <location>
        <begin position="311"/>
        <end position="353"/>
    </location>
</feature>
<gene>
    <name evidence="3" type="ORF">CYY_004493</name>
</gene>
<evidence type="ECO:0000313" key="4">
    <source>
        <dbReference type="Proteomes" id="UP000695562"/>
    </source>
</evidence>
<comment type="caution">
    <text evidence="3">The sequence shown here is derived from an EMBL/GenBank/DDBJ whole genome shotgun (WGS) entry which is preliminary data.</text>
</comment>
<dbReference type="Pfam" id="PF12937">
    <property type="entry name" value="F-box-like"/>
    <property type="match status" value="1"/>
</dbReference>
<feature type="compositionally biased region" description="Basic and acidic residues" evidence="1">
    <location>
        <begin position="335"/>
        <end position="345"/>
    </location>
</feature>
<accession>A0A8J4V532</accession>
<dbReference type="Proteomes" id="UP000695562">
    <property type="component" value="Unassembled WGS sequence"/>
</dbReference>